<dbReference type="AlphaFoldDB" id="A0A1I3TLC0"/>
<dbReference type="Gene3D" id="3.90.220.20">
    <property type="entry name" value="DNA methylase specificity domains"/>
    <property type="match status" value="2"/>
</dbReference>
<dbReference type="GO" id="GO:0003677">
    <property type="term" value="F:DNA binding"/>
    <property type="evidence" value="ECO:0007669"/>
    <property type="project" value="UniProtKB-KW"/>
</dbReference>
<gene>
    <name evidence="5" type="ORF">SAMN05421852_11837</name>
</gene>
<dbReference type="RefSeq" id="WP_093231184.1">
    <property type="nucleotide sequence ID" value="NZ_FORR01000018.1"/>
</dbReference>
<dbReference type="STRING" id="46223.SAMN05421852_11837"/>
<organism evidence="5 6">
    <name type="scientific">Thermoflavimicrobium dichotomicum</name>
    <dbReference type="NCBI Taxonomy" id="46223"/>
    <lineage>
        <taxon>Bacteria</taxon>
        <taxon>Bacillati</taxon>
        <taxon>Bacillota</taxon>
        <taxon>Bacilli</taxon>
        <taxon>Bacillales</taxon>
        <taxon>Thermoactinomycetaceae</taxon>
        <taxon>Thermoflavimicrobium</taxon>
    </lineage>
</organism>
<dbReference type="PANTHER" id="PTHR30408">
    <property type="entry name" value="TYPE-1 RESTRICTION ENZYME ECOKI SPECIFICITY PROTEIN"/>
    <property type="match status" value="1"/>
</dbReference>
<evidence type="ECO:0000256" key="3">
    <source>
        <dbReference type="ARBA" id="ARBA00023125"/>
    </source>
</evidence>
<dbReference type="InterPro" id="IPR044946">
    <property type="entry name" value="Restrct_endonuc_typeI_TRD_sf"/>
</dbReference>
<dbReference type="EMBL" id="FORR01000018">
    <property type="protein sequence ID" value="SFJ71352.1"/>
    <property type="molecule type" value="Genomic_DNA"/>
</dbReference>
<comment type="similarity">
    <text evidence="1">Belongs to the type-I restriction system S methylase family.</text>
</comment>
<protein>
    <submittedName>
        <fullName evidence="5">Type I restriction enzyme, S subunit</fullName>
    </submittedName>
</protein>
<dbReference type="SUPFAM" id="SSF116734">
    <property type="entry name" value="DNA methylase specificity domain"/>
    <property type="match status" value="2"/>
</dbReference>
<dbReference type="InterPro" id="IPR052021">
    <property type="entry name" value="Type-I_RS_S_subunit"/>
</dbReference>
<dbReference type="OrthoDB" id="9795776at2"/>
<keyword evidence="6" id="KW-1185">Reference proteome</keyword>
<accession>A0A1I3TLC0</accession>
<dbReference type="Pfam" id="PF01420">
    <property type="entry name" value="Methylase_S"/>
    <property type="match status" value="1"/>
</dbReference>
<evidence type="ECO:0000313" key="5">
    <source>
        <dbReference type="EMBL" id="SFJ71352.1"/>
    </source>
</evidence>
<keyword evidence="3" id="KW-0238">DNA-binding</keyword>
<evidence type="ECO:0000256" key="1">
    <source>
        <dbReference type="ARBA" id="ARBA00010923"/>
    </source>
</evidence>
<evidence type="ECO:0000313" key="6">
    <source>
        <dbReference type="Proteomes" id="UP000199545"/>
    </source>
</evidence>
<name>A0A1I3TLC0_9BACL</name>
<evidence type="ECO:0000259" key="4">
    <source>
        <dbReference type="Pfam" id="PF01420"/>
    </source>
</evidence>
<feature type="domain" description="Type I restriction modification DNA specificity" evidence="4">
    <location>
        <begin position="4"/>
        <end position="184"/>
    </location>
</feature>
<dbReference type="GO" id="GO:0009307">
    <property type="term" value="P:DNA restriction-modification system"/>
    <property type="evidence" value="ECO:0007669"/>
    <property type="project" value="UniProtKB-KW"/>
</dbReference>
<dbReference type="CDD" id="cd17246">
    <property type="entry name" value="RMtype1_S_SonII-TRD2-CR2_like"/>
    <property type="match status" value="1"/>
</dbReference>
<sequence length="423" mass="49141">MSFEEWEKTTADDFCFKVTDGTHDSPKKVEGGKYLVTSRHLKGYELDFQNAYLISNEDFAKINERSKVEQWDILFSMIGTVGEVYLERNPEINYAIKNVGLFKFNGDELKAKWFYYFLKSNLAQEYIYSNLRGSTQQYLTLGALRKFPVLYPKKQQEMKKIINILDSIDGKIYLNNQINKDLEEMAQAIFKSWFVDFEPFQDGEFVESELGMIPKGWEVIQFKDIATISTKSVKPQEFPEELFEHYSIPSFDSKRFPSMEKGCEIKSNKYVVTSDTILVSKLNPSTKRVWKPLCLTNNAVSSTEFINYLAKDKEFTYFVFSLVNSDAFNEFLQQHATGSTNSRQRVSPKQTLEFKLPFPRNLDIVREFIKIVQPIYEKISLNLIESNNLKTLRDTLLPKLMSGEIRVPLSEEGSSEDDELLRV</sequence>
<evidence type="ECO:0000256" key="2">
    <source>
        <dbReference type="ARBA" id="ARBA00022747"/>
    </source>
</evidence>
<reference evidence="5 6" key="1">
    <citation type="submission" date="2016-10" db="EMBL/GenBank/DDBJ databases">
        <authorList>
            <person name="de Groot N.N."/>
        </authorList>
    </citation>
    <scope>NUCLEOTIDE SEQUENCE [LARGE SCALE GENOMIC DNA]</scope>
    <source>
        <strain evidence="5 6">DSM 44778</strain>
    </source>
</reference>
<keyword evidence="2" id="KW-0680">Restriction system</keyword>
<dbReference type="Proteomes" id="UP000199545">
    <property type="component" value="Unassembled WGS sequence"/>
</dbReference>
<dbReference type="PANTHER" id="PTHR30408:SF13">
    <property type="entry name" value="TYPE I RESTRICTION ENZYME HINDI SPECIFICITY SUBUNIT"/>
    <property type="match status" value="1"/>
</dbReference>
<proteinExistence type="inferred from homology"/>
<dbReference type="InterPro" id="IPR000055">
    <property type="entry name" value="Restrct_endonuc_typeI_TRD"/>
</dbReference>